<dbReference type="STRING" id="35756.GCA_001044155_01202"/>
<accession>A0A376CLK7</accession>
<gene>
    <name evidence="1" type="primary">cas17</name>
    <name evidence="1" type="ORF">NCTC11862_01089</name>
</gene>
<dbReference type="Proteomes" id="UP000254467">
    <property type="component" value="Unassembled WGS sequence"/>
</dbReference>
<dbReference type="CDD" id="cd09727">
    <property type="entry name" value="Cas6_I-E"/>
    <property type="match status" value="1"/>
</dbReference>
<dbReference type="Gene3D" id="3.30.70.1200">
    <property type="entry name" value="Crispr-associated protein, domain 1"/>
    <property type="match status" value="1"/>
</dbReference>
<name>A0A376CLK7_9CORY</name>
<dbReference type="AlphaFoldDB" id="A0A376CLK7"/>
<sequence>MTTFTKFVISPAKREGRKLITSPNALHARVAQAFPPQQDSDAGRVLWRLDKRQHEHVLYIVGPNKPELETLSDDAGWDGIPAQTADYDRFLDSLLKGQRWWFELVANPTQSKSRGEGKRGKVTAHVSVEHQLSWLRRKADLHGFSLPDGGLGEPRVLSRDFLDFGRSDPEKNNRRSRVKVATVRFGGELEIQDVAKFRDALRNGIGRAKGYGCGLMTLAPLGQRDG</sequence>
<evidence type="ECO:0000313" key="1">
    <source>
        <dbReference type="EMBL" id="STC69304.1"/>
    </source>
</evidence>
<reference evidence="1 2" key="1">
    <citation type="submission" date="2018-06" db="EMBL/GenBank/DDBJ databases">
        <authorList>
            <consortium name="Pathogen Informatics"/>
            <person name="Doyle S."/>
        </authorList>
    </citation>
    <scope>NUCLEOTIDE SEQUENCE [LARGE SCALE GENOMIC DNA]</scope>
    <source>
        <strain evidence="1 2">NCTC11862</strain>
    </source>
</reference>
<keyword evidence="2" id="KW-1185">Reference proteome</keyword>
<evidence type="ECO:0000313" key="2">
    <source>
        <dbReference type="Proteomes" id="UP000254467"/>
    </source>
</evidence>
<dbReference type="InterPro" id="IPR010179">
    <property type="entry name" value="CRISPR-assoc_prot_Cse3"/>
</dbReference>
<dbReference type="Pfam" id="PF08798">
    <property type="entry name" value="CRISPR_assoc"/>
    <property type="match status" value="1"/>
</dbReference>
<organism evidence="1 2">
    <name type="scientific">Corynebacterium pilosum</name>
    <dbReference type="NCBI Taxonomy" id="35756"/>
    <lineage>
        <taxon>Bacteria</taxon>
        <taxon>Bacillati</taxon>
        <taxon>Actinomycetota</taxon>
        <taxon>Actinomycetes</taxon>
        <taxon>Mycobacteriales</taxon>
        <taxon>Corynebacteriaceae</taxon>
        <taxon>Corynebacterium</taxon>
    </lineage>
</organism>
<dbReference type="NCBIfam" id="TIGR01907">
    <property type="entry name" value="casE_Cse3"/>
    <property type="match status" value="1"/>
</dbReference>
<dbReference type="RefSeq" id="WP_081618055.1">
    <property type="nucleotide sequence ID" value="NZ_LDYD01000006.1"/>
</dbReference>
<dbReference type="OrthoDB" id="9795689at2"/>
<dbReference type="SUPFAM" id="SSF117987">
    <property type="entry name" value="CRISPR-associated protein"/>
    <property type="match status" value="2"/>
</dbReference>
<protein>
    <submittedName>
        <fullName evidence="1">CRISPR-associated protein</fullName>
    </submittedName>
</protein>
<dbReference type="SMART" id="SM01101">
    <property type="entry name" value="CRISPR_assoc"/>
    <property type="match status" value="1"/>
</dbReference>
<dbReference type="EMBL" id="UFXQ01000001">
    <property type="protein sequence ID" value="STC69304.1"/>
    <property type="molecule type" value="Genomic_DNA"/>
</dbReference>
<dbReference type="Gene3D" id="3.30.70.1210">
    <property type="entry name" value="Crispr-associated protein, domain 2"/>
    <property type="match status" value="1"/>
</dbReference>
<proteinExistence type="predicted"/>